<comment type="caution">
    <text evidence="2">The sequence shown here is derived from an EMBL/GenBank/DDBJ whole genome shotgun (WGS) entry which is preliminary data.</text>
</comment>
<dbReference type="SUPFAM" id="SSF53067">
    <property type="entry name" value="Actin-like ATPase domain"/>
    <property type="match status" value="2"/>
</dbReference>
<dbReference type="InterPro" id="IPR043129">
    <property type="entry name" value="ATPase_NBD"/>
</dbReference>
<dbReference type="CDD" id="cd10170">
    <property type="entry name" value="ASKHA_NBD_HSP70"/>
    <property type="match status" value="1"/>
</dbReference>
<feature type="region of interest" description="Disordered" evidence="1">
    <location>
        <begin position="816"/>
        <end position="854"/>
    </location>
</feature>
<evidence type="ECO:0000313" key="3">
    <source>
        <dbReference type="Proteomes" id="UP001140453"/>
    </source>
</evidence>
<sequence length="876" mass="96367">MEYARKPVDVRDPWDSAVSPPSSTRPPLAAIVRCSAAVARTQGATAQKQTLKSFVMGCDSRPEIIVAVDLGTTFTGVGWARPQVNVALQSPIHIINNWPGCSTRNEQKVHTCLVYGQDKTLSSWGFLCEDDDEPETQRKEFFKIFLDKMNLLEAQIKGLQGVPESVLEAQQFVTDYLRQVYVHVKSTIEHQTGIGPFTGWKDLAVEFVFSVPTTWRAFDVINTFKDAIRNAGFGTEGPNHTSTVELIESEAAAVATIKSTTINFEKDDIFLTVDAGGGTTDFALMQVVDPCEPFPTLKQLTQVDGVGIGSTLIDRAFLDLVENRIFPFSDLSKQLPADCIEKLVRSEKFKTTKHRIGEKLYNAPVYRLPMEDIGSKLSHAGARIESGRFLVTAEEMQALFDPHIASMLKKIREQLDLVQLKAFGTPQVKFLILSGGLGSSAYVRERLQEDLMATKHPNATQIQIVSAADPQLVVVKGLLLDRLQKLDSGSKPVLVKRKARASYGMICKTKYNPDVHFQEELKTDPLDGQTYAMSQIDWLIKKGDDIDPNVPIISAFSQKIEKGSPIRHWDSVIVLSHSEPEFLPVSMKDAGAKQLCTIRSDLSGVPDSELDPKHKSKGLFSRSKRWFNCSYEVRATVGPADLKFELWFKGKKFSQNHSPIKVTWDDEGAASAPKQEDSRVEEQATSDSGSANRSSTSTSSTSSSAAAGSVSGLSSEEQSDKSDSLTPSLEECAKLAVADLKEEKGKDVILGPPGLIVTNAAGEVQRVDLPKVDVLSLQFPRPDKAKRVMSSPPGSINPQEVLSRELQHVPRPMLNRGKRAISGPLGRPARPLRLPQKLAGTAQGRWSDVPSTWRHGAVDPLRCHSVDHLPQLEQPS</sequence>
<feature type="region of interest" description="Disordered" evidence="1">
    <location>
        <begin position="1"/>
        <end position="25"/>
    </location>
</feature>
<proteinExistence type="predicted"/>
<feature type="region of interest" description="Disordered" evidence="1">
    <location>
        <begin position="664"/>
        <end position="727"/>
    </location>
</feature>
<keyword evidence="3" id="KW-1185">Reference proteome</keyword>
<evidence type="ECO:0000256" key="1">
    <source>
        <dbReference type="SAM" id="MobiDB-lite"/>
    </source>
</evidence>
<dbReference type="OrthoDB" id="2394218at2759"/>
<dbReference type="Gene3D" id="3.30.420.40">
    <property type="match status" value="2"/>
</dbReference>
<organism evidence="2 3">
    <name type="scientific">Gnomoniopsis smithogilvyi</name>
    <dbReference type="NCBI Taxonomy" id="1191159"/>
    <lineage>
        <taxon>Eukaryota</taxon>
        <taxon>Fungi</taxon>
        <taxon>Dikarya</taxon>
        <taxon>Ascomycota</taxon>
        <taxon>Pezizomycotina</taxon>
        <taxon>Sordariomycetes</taxon>
        <taxon>Sordariomycetidae</taxon>
        <taxon>Diaporthales</taxon>
        <taxon>Gnomoniaceae</taxon>
        <taxon>Gnomoniopsis</taxon>
    </lineage>
</organism>
<evidence type="ECO:0000313" key="2">
    <source>
        <dbReference type="EMBL" id="KAJ4390621.1"/>
    </source>
</evidence>
<reference evidence="2" key="1">
    <citation type="submission" date="2022-10" db="EMBL/GenBank/DDBJ databases">
        <title>Tapping the CABI collections for fungal endophytes: first genome assemblies for Collariella, Neodidymelliopsis, Ascochyta clinopodiicola, Didymella pomorum, Didymosphaeria variabile, Neocosmospora piperis and Neocucurbitaria cava.</title>
        <authorList>
            <person name="Hill R."/>
        </authorList>
    </citation>
    <scope>NUCLEOTIDE SEQUENCE</scope>
    <source>
        <strain evidence="2">IMI 355082</strain>
    </source>
</reference>
<feature type="compositionally biased region" description="Low complexity" evidence="1">
    <location>
        <begin position="685"/>
        <end position="715"/>
    </location>
</feature>
<protein>
    <submittedName>
        <fullName evidence="2">Uncharacterized protein</fullName>
    </submittedName>
</protein>
<dbReference type="Proteomes" id="UP001140453">
    <property type="component" value="Unassembled WGS sequence"/>
</dbReference>
<dbReference type="AlphaFoldDB" id="A0A9W9CWZ8"/>
<dbReference type="Gene3D" id="3.90.640.10">
    <property type="entry name" value="Actin, Chain A, domain 4"/>
    <property type="match status" value="1"/>
</dbReference>
<feature type="compositionally biased region" description="Low complexity" evidence="1">
    <location>
        <begin position="823"/>
        <end position="835"/>
    </location>
</feature>
<feature type="compositionally biased region" description="Basic and acidic residues" evidence="1">
    <location>
        <begin position="1"/>
        <end position="14"/>
    </location>
</feature>
<name>A0A9W9CWZ8_9PEZI</name>
<accession>A0A9W9CWZ8</accession>
<dbReference type="PANTHER" id="PTHR42749:SF1">
    <property type="entry name" value="CELL SHAPE-DETERMINING PROTEIN MREB"/>
    <property type="match status" value="1"/>
</dbReference>
<dbReference type="EMBL" id="JAPEVB010000003">
    <property type="protein sequence ID" value="KAJ4390621.1"/>
    <property type="molecule type" value="Genomic_DNA"/>
</dbReference>
<dbReference type="PANTHER" id="PTHR42749">
    <property type="entry name" value="CELL SHAPE-DETERMINING PROTEIN MREB"/>
    <property type="match status" value="1"/>
</dbReference>
<gene>
    <name evidence="2" type="ORF">N0V93_004217</name>
</gene>